<evidence type="ECO:0000256" key="1">
    <source>
        <dbReference type="ARBA" id="ARBA00004418"/>
    </source>
</evidence>
<evidence type="ECO:0000313" key="5">
    <source>
        <dbReference type="Proteomes" id="UP000287601"/>
    </source>
</evidence>
<evidence type="ECO:0000256" key="2">
    <source>
        <dbReference type="ARBA" id="ARBA00010742"/>
    </source>
</evidence>
<evidence type="ECO:0000313" key="4">
    <source>
        <dbReference type="EMBL" id="QAT42249.1"/>
    </source>
</evidence>
<accession>A0A410PTL1</accession>
<sequence>MKKYKKLLCAILTLVLVITLLGGCGSEPKKSYKVTVCEVTHSIFYAPQYVAMNLGFFEDEGIQIELSNGQGADKVMAAVLSNNVDIGFAGPEASIYVYNEGKKDHTQVFAQLTQCDGSFLVGREKDENFDWDKIRGKVVLPGRKGGVPYMTLEYVMRKNGIDPAKDTTLDNSIQFALMAGAFTSGSGDYVTLFEPTASMLEAQGKGYIVASIGAESGEIPYTAYFAKQSFIKDNENMIRGFVSAIYKGQQWVQSHSAEEIAEAVAPSFPDTDVKLLTTVVQRYKDIGAWAPDPILKEEPYNLLQEVMTKAGELTKKAPYKEVVNNTYAEEAVK</sequence>
<dbReference type="PROSITE" id="PS51257">
    <property type="entry name" value="PROKAR_LIPOPROTEIN"/>
    <property type="match status" value="1"/>
</dbReference>
<dbReference type="SUPFAM" id="SSF53850">
    <property type="entry name" value="Periplasmic binding protein-like II"/>
    <property type="match status" value="1"/>
</dbReference>
<dbReference type="PANTHER" id="PTHR30024:SF47">
    <property type="entry name" value="TAURINE-BINDING PERIPLASMIC PROTEIN"/>
    <property type="match status" value="1"/>
</dbReference>
<keyword evidence="5" id="KW-1185">Reference proteome</keyword>
<dbReference type="RefSeq" id="WP_128744903.1">
    <property type="nucleotide sequence ID" value="NZ_CP035281.1"/>
</dbReference>
<dbReference type="OrthoDB" id="9802202at2"/>
<evidence type="ECO:0000256" key="3">
    <source>
        <dbReference type="ARBA" id="ARBA00022729"/>
    </source>
</evidence>
<organism evidence="4 5">
    <name type="scientific">Aminipila luticellarii</name>
    <dbReference type="NCBI Taxonomy" id="2507160"/>
    <lineage>
        <taxon>Bacteria</taxon>
        <taxon>Bacillati</taxon>
        <taxon>Bacillota</taxon>
        <taxon>Clostridia</taxon>
        <taxon>Peptostreptococcales</taxon>
        <taxon>Anaerovoracaceae</taxon>
        <taxon>Aminipila</taxon>
    </lineage>
</organism>
<proteinExistence type="inferred from homology"/>
<name>A0A410PTL1_9FIRM</name>
<dbReference type="GO" id="GO:0042597">
    <property type="term" value="C:periplasmic space"/>
    <property type="evidence" value="ECO:0007669"/>
    <property type="project" value="UniProtKB-SubCell"/>
</dbReference>
<dbReference type="Gene3D" id="3.40.190.10">
    <property type="entry name" value="Periplasmic binding protein-like II"/>
    <property type="match status" value="2"/>
</dbReference>
<dbReference type="Pfam" id="PF13379">
    <property type="entry name" value="NMT1_2"/>
    <property type="match status" value="1"/>
</dbReference>
<reference evidence="4 5" key="1">
    <citation type="submission" date="2019-01" db="EMBL/GenBank/DDBJ databases">
        <title>Draft genomes of a novel of Aminipila strains.</title>
        <authorList>
            <person name="Ma S."/>
        </authorList>
    </citation>
    <scope>NUCLEOTIDE SEQUENCE [LARGE SCALE GENOMIC DNA]</scope>
    <source>
        <strain evidence="5">JN-39</strain>
    </source>
</reference>
<gene>
    <name evidence="4" type="ORF">EQM06_02820</name>
</gene>
<protein>
    <submittedName>
        <fullName evidence="4">ABC transporter substrate-binding protein</fullName>
    </submittedName>
</protein>
<dbReference type="PANTHER" id="PTHR30024">
    <property type="entry name" value="ALIPHATIC SULFONATES-BINDING PROTEIN-RELATED"/>
    <property type="match status" value="1"/>
</dbReference>
<dbReference type="Proteomes" id="UP000287601">
    <property type="component" value="Chromosome"/>
</dbReference>
<comment type="similarity">
    <text evidence="2">Belongs to the bacterial solute-binding protein SsuA/TauA family.</text>
</comment>
<keyword evidence="3" id="KW-0732">Signal</keyword>
<dbReference type="AlphaFoldDB" id="A0A410PTL1"/>
<dbReference type="EMBL" id="CP035281">
    <property type="protein sequence ID" value="QAT42249.1"/>
    <property type="molecule type" value="Genomic_DNA"/>
</dbReference>
<dbReference type="KEGG" id="amij:EQM06_02820"/>
<comment type="subcellular location">
    <subcellularLocation>
        <location evidence="1">Periplasm</location>
    </subcellularLocation>
</comment>